<feature type="domain" description="C2H2-type" evidence="9">
    <location>
        <begin position="70"/>
        <end position="98"/>
    </location>
</feature>
<evidence type="ECO:0000313" key="10">
    <source>
        <dbReference type="EMBL" id="KPM10243.1"/>
    </source>
</evidence>
<evidence type="ECO:0000256" key="5">
    <source>
        <dbReference type="ARBA" id="ARBA00022833"/>
    </source>
</evidence>
<keyword evidence="5" id="KW-0862">Zinc</keyword>
<dbReference type="InterPro" id="IPR013087">
    <property type="entry name" value="Znf_C2H2_type"/>
</dbReference>
<keyword evidence="2" id="KW-0479">Metal-binding</keyword>
<dbReference type="InterPro" id="IPR036236">
    <property type="entry name" value="Znf_C2H2_sf"/>
</dbReference>
<keyword evidence="3" id="KW-0677">Repeat</keyword>
<comment type="similarity">
    <text evidence="7">Belongs to the snail C2H2-type zinc-finger protein family.</text>
</comment>
<feature type="domain" description="C2H2-type" evidence="9">
    <location>
        <begin position="99"/>
        <end position="127"/>
    </location>
</feature>
<dbReference type="VEuPathDB" id="VectorBase:SSCA009743"/>
<evidence type="ECO:0000256" key="1">
    <source>
        <dbReference type="ARBA" id="ARBA00004123"/>
    </source>
</evidence>
<reference evidence="10 11" key="1">
    <citation type="journal article" date="2015" name="Parasit. Vectors">
        <title>Draft genome of the scabies mite.</title>
        <authorList>
            <person name="Rider S.D.Jr."/>
            <person name="Morgan M.S."/>
            <person name="Arlian L.G."/>
        </authorList>
    </citation>
    <scope>NUCLEOTIDE SEQUENCE [LARGE SCALE GENOMIC DNA]</scope>
    <source>
        <strain evidence="10">Arlian Lab</strain>
    </source>
</reference>
<dbReference type="Proteomes" id="UP000616769">
    <property type="component" value="Unassembled WGS sequence"/>
</dbReference>
<accession>A0A132AH42</accession>
<gene>
    <name evidence="10" type="ORF">QR98_0087940</name>
</gene>
<dbReference type="GO" id="GO:0000981">
    <property type="term" value="F:DNA-binding transcription factor activity, RNA polymerase II-specific"/>
    <property type="evidence" value="ECO:0007669"/>
    <property type="project" value="TreeGrafter"/>
</dbReference>
<comment type="subcellular location">
    <subcellularLocation>
        <location evidence="1">Nucleus</location>
    </subcellularLocation>
</comment>
<name>A0A132AH42_SARSC</name>
<dbReference type="FunFam" id="3.30.160.60:FF:000863">
    <property type="entry name" value="fez family zinc finger protein 2"/>
    <property type="match status" value="1"/>
</dbReference>
<keyword evidence="6" id="KW-0539">Nucleus</keyword>
<keyword evidence="4" id="KW-0863">Zinc-finger</keyword>
<dbReference type="PANTHER" id="PTHR24388:SF54">
    <property type="entry name" value="PROTEIN ESCARGOT"/>
    <property type="match status" value="1"/>
</dbReference>
<dbReference type="InterPro" id="IPR050527">
    <property type="entry name" value="Snail/Krueppel_Znf"/>
</dbReference>
<dbReference type="GO" id="GO:0008270">
    <property type="term" value="F:zinc ion binding"/>
    <property type="evidence" value="ECO:0007669"/>
    <property type="project" value="UniProtKB-KW"/>
</dbReference>
<evidence type="ECO:0000313" key="11">
    <source>
        <dbReference type="Proteomes" id="UP000616769"/>
    </source>
</evidence>
<feature type="region of interest" description="Disordered" evidence="8">
    <location>
        <begin position="20"/>
        <end position="42"/>
    </location>
</feature>
<feature type="region of interest" description="Disordered" evidence="8">
    <location>
        <begin position="150"/>
        <end position="208"/>
    </location>
</feature>
<dbReference type="SUPFAM" id="SSF57667">
    <property type="entry name" value="beta-beta-alpha zinc fingers"/>
    <property type="match status" value="1"/>
</dbReference>
<dbReference type="SMART" id="SM00355">
    <property type="entry name" value="ZnF_C2H2"/>
    <property type="match status" value="2"/>
</dbReference>
<evidence type="ECO:0000256" key="6">
    <source>
        <dbReference type="ARBA" id="ARBA00023242"/>
    </source>
</evidence>
<evidence type="ECO:0000256" key="4">
    <source>
        <dbReference type="ARBA" id="ARBA00022771"/>
    </source>
</evidence>
<evidence type="ECO:0000256" key="8">
    <source>
        <dbReference type="SAM" id="MobiDB-lite"/>
    </source>
</evidence>
<dbReference type="AlphaFoldDB" id="A0A132AH42"/>
<organism evidence="10 11">
    <name type="scientific">Sarcoptes scabiei</name>
    <name type="common">Itch mite</name>
    <name type="synonym">Acarus scabiei</name>
    <dbReference type="NCBI Taxonomy" id="52283"/>
    <lineage>
        <taxon>Eukaryota</taxon>
        <taxon>Metazoa</taxon>
        <taxon>Ecdysozoa</taxon>
        <taxon>Arthropoda</taxon>
        <taxon>Chelicerata</taxon>
        <taxon>Arachnida</taxon>
        <taxon>Acari</taxon>
        <taxon>Acariformes</taxon>
        <taxon>Sarcoptiformes</taxon>
        <taxon>Astigmata</taxon>
        <taxon>Psoroptidia</taxon>
        <taxon>Sarcoptoidea</taxon>
        <taxon>Sarcoptidae</taxon>
        <taxon>Sarcoptinae</taxon>
        <taxon>Sarcoptes</taxon>
    </lineage>
</organism>
<comment type="caution">
    <text evidence="10">The sequence shown here is derived from an EMBL/GenBank/DDBJ whole genome shotgun (WGS) entry which is preliminary data.</text>
</comment>
<evidence type="ECO:0000256" key="7">
    <source>
        <dbReference type="ARBA" id="ARBA00037948"/>
    </source>
</evidence>
<dbReference type="EMBL" id="JXLN01014799">
    <property type="protein sequence ID" value="KPM10243.1"/>
    <property type="molecule type" value="Genomic_DNA"/>
</dbReference>
<evidence type="ECO:0000256" key="2">
    <source>
        <dbReference type="ARBA" id="ARBA00022723"/>
    </source>
</evidence>
<dbReference type="GO" id="GO:0000978">
    <property type="term" value="F:RNA polymerase II cis-regulatory region sequence-specific DNA binding"/>
    <property type="evidence" value="ECO:0007669"/>
    <property type="project" value="TreeGrafter"/>
</dbReference>
<evidence type="ECO:0000259" key="9">
    <source>
        <dbReference type="PROSITE" id="PS50157"/>
    </source>
</evidence>
<dbReference type="FunFam" id="3.30.160.60:FF:000251">
    <property type="entry name" value="FEZ family zinc finger 2"/>
    <property type="match status" value="1"/>
</dbReference>
<feature type="compositionally biased region" description="Acidic residues" evidence="8">
    <location>
        <begin position="181"/>
        <end position="197"/>
    </location>
</feature>
<evidence type="ECO:0000256" key="3">
    <source>
        <dbReference type="ARBA" id="ARBA00022737"/>
    </source>
</evidence>
<feature type="compositionally biased region" description="Basic and acidic residues" evidence="8">
    <location>
        <begin position="156"/>
        <end position="166"/>
    </location>
</feature>
<sequence length="208" mass="24601">MRKRLENFVTKEIVSKCSEIEKNPTHTKRNNDDEDVDEENDKLSINDDYTKISSFMTQQLSKRVQTNKTFTCKECGKVFNAHYNLTRHMPHTHNEKKPFQCPTCGKGFCRNFDLKKHVRKLHQDKDRCRPRESNDSVSKLDESMLRMIMKQKSKKRDLNNLENKDNVEDEKEDNDRIVDNLSDDLPENDDDNDDDQRIDDAKECNITD</sequence>
<proteinExistence type="inferred from homology"/>
<dbReference type="OrthoDB" id="5062908at2759"/>
<dbReference type="PROSITE" id="PS50157">
    <property type="entry name" value="ZINC_FINGER_C2H2_2"/>
    <property type="match status" value="2"/>
</dbReference>
<dbReference type="Gene3D" id="3.30.160.60">
    <property type="entry name" value="Classic Zinc Finger"/>
    <property type="match status" value="2"/>
</dbReference>
<dbReference type="GO" id="GO:0005634">
    <property type="term" value="C:nucleus"/>
    <property type="evidence" value="ECO:0007669"/>
    <property type="project" value="UniProtKB-SubCell"/>
</dbReference>
<protein>
    <submittedName>
        <fullName evidence="10">Fez family zinc finger protein-like protein</fullName>
    </submittedName>
</protein>
<dbReference type="Pfam" id="PF00096">
    <property type="entry name" value="zf-C2H2"/>
    <property type="match status" value="2"/>
</dbReference>
<dbReference type="PROSITE" id="PS00028">
    <property type="entry name" value="ZINC_FINGER_C2H2_1"/>
    <property type="match status" value="2"/>
</dbReference>
<feature type="compositionally biased region" description="Basic and acidic residues" evidence="8">
    <location>
        <begin position="198"/>
        <end position="208"/>
    </location>
</feature>
<dbReference type="PANTHER" id="PTHR24388">
    <property type="entry name" value="ZINC FINGER PROTEIN"/>
    <property type="match status" value="1"/>
</dbReference>